<protein>
    <submittedName>
        <fullName evidence="6">Short-chain dehydrogenase</fullName>
    </submittedName>
</protein>
<dbReference type="Gene3D" id="3.40.50.720">
    <property type="entry name" value="NAD(P)-binding Rossmann-like Domain"/>
    <property type="match status" value="1"/>
</dbReference>
<evidence type="ECO:0000256" key="2">
    <source>
        <dbReference type="ARBA" id="ARBA00006484"/>
    </source>
</evidence>
<reference evidence="6" key="1">
    <citation type="submission" date="2018-12" db="EMBL/GenBank/DDBJ databases">
        <title>Novel natural products biosynthetic potential of the class Ktedonobacteria.</title>
        <authorList>
            <person name="Zheng Y."/>
            <person name="Saitou A."/>
            <person name="Wang C.M."/>
            <person name="Toyoda A."/>
            <person name="Minakuchi Y."/>
            <person name="Sekiguchi Y."/>
            <person name="Ueda K."/>
            <person name="Takano H."/>
            <person name="Sakai Y."/>
            <person name="Yokota A."/>
            <person name="Yabe S."/>
        </authorList>
    </citation>
    <scope>NUCLEOTIDE SEQUENCE</scope>
    <source>
        <strain evidence="6">COM3</strain>
    </source>
</reference>
<organism evidence="6">
    <name type="scientific">Thermosporothrix sp. COM3</name>
    <dbReference type="NCBI Taxonomy" id="2490863"/>
    <lineage>
        <taxon>Bacteria</taxon>
        <taxon>Bacillati</taxon>
        <taxon>Chloroflexota</taxon>
        <taxon>Ktedonobacteria</taxon>
        <taxon>Ktedonobacterales</taxon>
        <taxon>Thermosporotrichaceae</taxon>
        <taxon>Thermosporothrix</taxon>
    </lineage>
</organism>
<dbReference type="InterPro" id="IPR036291">
    <property type="entry name" value="NAD(P)-bd_dom_sf"/>
</dbReference>
<name>A0A455SCJ4_9CHLR</name>
<dbReference type="GO" id="GO:0006729">
    <property type="term" value="P:tetrahydrobiopterin biosynthetic process"/>
    <property type="evidence" value="ECO:0007669"/>
    <property type="project" value="TreeGrafter"/>
</dbReference>
<evidence type="ECO:0000256" key="3">
    <source>
        <dbReference type="ARBA" id="ARBA00022490"/>
    </source>
</evidence>
<dbReference type="PRINTS" id="PR00081">
    <property type="entry name" value="GDHRDH"/>
</dbReference>
<evidence type="ECO:0000256" key="4">
    <source>
        <dbReference type="ARBA" id="ARBA00022857"/>
    </source>
</evidence>
<dbReference type="GO" id="GO:0005737">
    <property type="term" value="C:cytoplasm"/>
    <property type="evidence" value="ECO:0007669"/>
    <property type="project" value="UniProtKB-SubCell"/>
</dbReference>
<dbReference type="GO" id="GO:0004757">
    <property type="term" value="F:sepiapterin reductase (NADP+) activity"/>
    <property type="evidence" value="ECO:0007669"/>
    <property type="project" value="TreeGrafter"/>
</dbReference>
<dbReference type="PROSITE" id="PS00061">
    <property type="entry name" value="ADH_SHORT"/>
    <property type="match status" value="1"/>
</dbReference>
<comment type="similarity">
    <text evidence="2">Belongs to the short-chain dehydrogenases/reductases (SDR) family.</text>
</comment>
<dbReference type="PANTHER" id="PTHR44085:SF2">
    <property type="entry name" value="SEPIAPTERIN REDUCTASE"/>
    <property type="match status" value="1"/>
</dbReference>
<keyword evidence="5" id="KW-0560">Oxidoreductase</keyword>
<dbReference type="Pfam" id="PF00106">
    <property type="entry name" value="adh_short"/>
    <property type="match status" value="1"/>
</dbReference>
<keyword evidence="3" id="KW-0963">Cytoplasm</keyword>
<dbReference type="InterPro" id="IPR002347">
    <property type="entry name" value="SDR_fam"/>
</dbReference>
<comment type="subcellular location">
    <subcellularLocation>
        <location evidence="1">Cytoplasm</location>
    </subcellularLocation>
</comment>
<evidence type="ECO:0000256" key="5">
    <source>
        <dbReference type="ARBA" id="ARBA00023002"/>
    </source>
</evidence>
<evidence type="ECO:0000256" key="1">
    <source>
        <dbReference type="ARBA" id="ARBA00004496"/>
    </source>
</evidence>
<dbReference type="SUPFAM" id="SSF51735">
    <property type="entry name" value="NAD(P)-binding Rossmann-fold domains"/>
    <property type="match status" value="1"/>
</dbReference>
<dbReference type="PANTHER" id="PTHR44085">
    <property type="entry name" value="SEPIAPTERIN REDUCTASE"/>
    <property type="match status" value="1"/>
</dbReference>
<sequence length="227" mass="25204">MRTVIITGISGGLGKALFDRLAQEQDVRLLGIGRHFLPDQVQRATLWQHDLSRVEDVPKREAFACFLREHPCDEVVFLHNAGMVEPLGPIGQLDSAQMVSAVHLNLLAPMLLTNEFLAAVSGLDVRVKLLFISSGAAKRVIEGWSVYCATKAGGEQFFDVLAAQYKQDERYLIASVNPGVMDTNMQRVIRSGVDFPEKERYVRLKEEGQLPAPDAVAERIVQEYGLV</sequence>
<evidence type="ECO:0000313" key="6">
    <source>
        <dbReference type="EMBL" id="BBH86167.1"/>
    </source>
</evidence>
<gene>
    <name evidence="6" type="ORF">KTC_09180</name>
</gene>
<dbReference type="AlphaFoldDB" id="A0A455SCJ4"/>
<dbReference type="InterPro" id="IPR051721">
    <property type="entry name" value="Biopterin_syn/organic_redct"/>
</dbReference>
<keyword evidence="4" id="KW-0521">NADP</keyword>
<accession>A0A455SCJ4</accession>
<dbReference type="InterPro" id="IPR020904">
    <property type="entry name" value="Sc_DH/Rdtase_CS"/>
</dbReference>
<dbReference type="EMBL" id="AP019376">
    <property type="protein sequence ID" value="BBH86167.1"/>
    <property type="molecule type" value="Genomic_DNA"/>
</dbReference>
<proteinExistence type="inferred from homology"/>